<proteinExistence type="predicted"/>
<gene>
    <name evidence="1" type="ORF">AVEN_12383_1</name>
</gene>
<feature type="non-terminal residue" evidence="1">
    <location>
        <position position="38"/>
    </location>
</feature>
<dbReference type="Proteomes" id="UP000499080">
    <property type="component" value="Unassembled WGS sequence"/>
</dbReference>
<dbReference type="EMBL" id="BGPR01111768">
    <property type="protein sequence ID" value="GBM93073.1"/>
    <property type="molecule type" value="Genomic_DNA"/>
</dbReference>
<sequence>MWWAVRDEGGLVADQSSDCLGAVFYRISQSVVCRSRER</sequence>
<reference evidence="1 2" key="1">
    <citation type="journal article" date="2019" name="Sci. Rep.">
        <title>Orb-weaving spider Araneus ventricosus genome elucidates the spidroin gene catalogue.</title>
        <authorList>
            <person name="Kono N."/>
            <person name="Nakamura H."/>
            <person name="Ohtoshi R."/>
            <person name="Moran D.A.P."/>
            <person name="Shinohara A."/>
            <person name="Yoshida Y."/>
            <person name="Fujiwara M."/>
            <person name="Mori M."/>
            <person name="Tomita M."/>
            <person name="Arakawa K."/>
        </authorList>
    </citation>
    <scope>NUCLEOTIDE SEQUENCE [LARGE SCALE GENOMIC DNA]</scope>
</reference>
<evidence type="ECO:0000313" key="1">
    <source>
        <dbReference type="EMBL" id="GBM93073.1"/>
    </source>
</evidence>
<protein>
    <submittedName>
        <fullName evidence="1">Uncharacterized protein</fullName>
    </submittedName>
</protein>
<keyword evidence="2" id="KW-1185">Reference proteome</keyword>
<comment type="caution">
    <text evidence="1">The sequence shown here is derived from an EMBL/GenBank/DDBJ whole genome shotgun (WGS) entry which is preliminary data.</text>
</comment>
<dbReference type="AlphaFoldDB" id="A0A4Y2JRP9"/>
<evidence type="ECO:0000313" key="2">
    <source>
        <dbReference type="Proteomes" id="UP000499080"/>
    </source>
</evidence>
<accession>A0A4Y2JRP9</accession>
<name>A0A4Y2JRP9_ARAVE</name>
<organism evidence="1 2">
    <name type="scientific">Araneus ventricosus</name>
    <name type="common">Orbweaver spider</name>
    <name type="synonym">Epeira ventricosa</name>
    <dbReference type="NCBI Taxonomy" id="182803"/>
    <lineage>
        <taxon>Eukaryota</taxon>
        <taxon>Metazoa</taxon>
        <taxon>Ecdysozoa</taxon>
        <taxon>Arthropoda</taxon>
        <taxon>Chelicerata</taxon>
        <taxon>Arachnida</taxon>
        <taxon>Araneae</taxon>
        <taxon>Araneomorphae</taxon>
        <taxon>Entelegynae</taxon>
        <taxon>Araneoidea</taxon>
        <taxon>Araneidae</taxon>
        <taxon>Araneus</taxon>
    </lineage>
</organism>